<accession>A0A060YND8</accession>
<dbReference type="EMBL" id="FR910769">
    <property type="protein sequence ID" value="CDQ90640.1"/>
    <property type="molecule type" value="Genomic_DNA"/>
</dbReference>
<dbReference type="STRING" id="8022.A0A060YND8"/>
<sequence length="90" mass="9926">MSQEGQKDHQGHQPPEPLPFHTATIQKASEGDSSDLEIEDCVDGVKSWLSKNKGSTKNLSDDGSLKSSRSVWHIFTTKVLSSPLRSCLHH</sequence>
<evidence type="ECO:0000313" key="2">
    <source>
        <dbReference type="EMBL" id="CDQ90640.1"/>
    </source>
</evidence>
<dbReference type="AlphaFoldDB" id="A0A060YND8"/>
<organism evidence="2 3">
    <name type="scientific">Oncorhynchus mykiss</name>
    <name type="common">Rainbow trout</name>
    <name type="synonym">Salmo gairdneri</name>
    <dbReference type="NCBI Taxonomy" id="8022"/>
    <lineage>
        <taxon>Eukaryota</taxon>
        <taxon>Metazoa</taxon>
        <taxon>Chordata</taxon>
        <taxon>Craniata</taxon>
        <taxon>Vertebrata</taxon>
        <taxon>Euteleostomi</taxon>
        <taxon>Actinopterygii</taxon>
        <taxon>Neopterygii</taxon>
        <taxon>Teleostei</taxon>
        <taxon>Protacanthopterygii</taxon>
        <taxon>Salmoniformes</taxon>
        <taxon>Salmonidae</taxon>
        <taxon>Salmoninae</taxon>
        <taxon>Oncorhynchus</taxon>
    </lineage>
</organism>
<evidence type="ECO:0000313" key="3">
    <source>
        <dbReference type="Proteomes" id="UP000193380"/>
    </source>
</evidence>
<dbReference type="Proteomes" id="UP000193380">
    <property type="component" value="Unassembled WGS sequence"/>
</dbReference>
<feature type="compositionally biased region" description="Basic and acidic residues" evidence="1">
    <location>
        <begin position="1"/>
        <end position="11"/>
    </location>
</feature>
<reference evidence="2" key="1">
    <citation type="journal article" date="2014" name="Nat. Commun.">
        <title>The rainbow trout genome provides novel insights into evolution after whole-genome duplication in vertebrates.</title>
        <authorList>
            <person name="Berthelot C."/>
            <person name="Brunet F."/>
            <person name="Chalopin D."/>
            <person name="Juanchich A."/>
            <person name="Bernard M."/>
            <person name="Noel B."/>
            <person name="Bento P."/>
            <person name="Da Silva C."/>
            <person name="Labadie K."/>
            <person name="Alberti A."/>
            <person name="Aury J.M."/>
            <person name="Louis A."/>
            <person name="Dehais P."/>
            <person name="Bardou P."/>
            <person name="Montfort J."/>
            <person name="Klopp C."/>
            <person name="Cabau C."/>
            <person name="Gaspin C."/>
            <person name="Thorgaard G.H."/>
            <person name="Boussaha M."/>
            <person name="Quillet E."/>
            <person name="Guyomard R."/>
            <person name="Galiana D."/>
            <person name="Bobe J."/>
            <person name="Volff J.N."/>
            <person name="Genet C."/>
            <person name="Wincker P."/>
            <person name="Jaillon O."/>
            <person name="Roest Crollius H."/>
            <person name="Guiguen Y."/>
        </authorList>
    </citation>
    <scope>NUCLEOTIDE SEQUENCE [LARGE SCALE GENOMIC DNA]</scope>
</reference>
<name>A0A060YND8_ONCMY</name>
<feature type="region of interest" description="Disordered" evidence="1">
    <location>
        <begin position="1"/>
        <end position="36"/>
    </location>
</feature>
<gene>
    <name evidence="2" type="ORF">GSONMT00027224001</name>
</gene>
<proteinExistence type="predicted"/>
<dbReference type="PaxDb" id="8022-A0A060YND8"/>
<evidence type="ECO:0000256" key="1">
    <source>
        <dbReference type="SAM" id="MobiDB-lite"/>
    </source>
</evidence>
<reference evidence="2" key="2">
    <citation type="submission" date="2014-03" db="EMBL/GenBank/DDBJ databases">
        <authorList>
            <person name="Genoscope - CEA"/>
        </authorList>
    </citation>
    <scope>NUCLEOTIDE SEQUENCE</scope>
</reference>
<protein>
    <submittedName>
        <fullName evidence="2">Uncharacterized protein</fullName>
    </submittedName>
</protein>